<feature type="coiled-coil region" evidence="1">
    <location>
        <begin position="713"/>
        <end position="768"/>
    </location>
</feature>
<evidence type="ECO:0008006" key="5">
    <source>
        <dbReference type="Google" id="ProtNLM"/>
    </source>
</evidence>
<dbReference type="AlphaFoldDB" id="A0A2W4UBB9"/>
<dbReference type="SUPFAM" id="SSF52540">
    <property type="entry name" value="P-loop containing nucleoside triphosphate hydrolases"/>
    <property type="match status" value="1"/>
</dbReference>
<protein>
    <recommendedName>
        <fullName evidence="5">ATP-binding protein</fullName>
    </recommendedName>
</protein>
<feature type="coiled-coil region" evidence="1">
    <location>
        <begin position="431"/>
        <end position="469"/>
    </location>
</feature>
<evidence type="ECO:0000313" key="3">
    <source>
        <dbReference type="EMBL" id="PZO16617.1"/>
    </source>
</evidence>
<dbReference type="CDD" id="cd00267">
    <property type="entry name" value="ABC_ATPase"/>
    <property type="match status" value="1"/>
</dbReference>
<dbReference type="Proteomes" id="UP000249354">
    <property type="component" value="Unassembled WGS sequence"/>
</dbReference>
<proteinExistence type="predicted"/>
<dbReference type="GO" id="GO:0000731">
    <property type="term" value="P:DNA synthesis involved in DNA repair"/>
    <property type="evidence" value="ECO:0007669"/>
    <property type="project" value="TreeGrafter"/>
</dbReference>
<dbReference type="PANTHER" id="PTHR32182:SF0">
    <property type="entry name" value="DNA REPLICATION AND REPAIR PROTEIN RECF"/>
    <property type="match status" value="1"/>
</dbReference>
<dbReference type="Gene3D" id="3.40.50.300">
    <property type="entry name" value="P-loop containing nucleotide triphosphate hydrolases"/>
    <property type="match status" value="2"/>
</dbReference>
<name>A0A2W4UBB9_9CYAN</name>
<dbReference type="PANTHER" id="PTHR32182">
    <property type="entry name" value="DNA REPLICATION AND REPAIR PROTEIN RECF"/>
    <property type="match status" value="1"/>
</dbReference>
<feature type="region of interest" description="Disordered" evidence="2">
    <location>
        <begin position="98"/>
        <end position="120"/>
    </location>
</feature>
<sequence length="1148" mass="130970">MQPSPDLQIAEEIQAVAIAPSEIDKSATENSATDPAATETAAGFRLQQVEVLNWGTFEQRPWNLSVNGGTALLTGANGSGKSTLVDAIVTLLVPNKGGSRSYNKASSTSGKSERNEKSYVQGAYGRTRSEDSYASKTKYLREKGALSVLLAHFFDALSEQTVMLAQVLWMDAGKVRKFFGVSDRPLSIAENFAQFDSISELKQQLQTNGAELFDGFSAYSQRFRKRMGLQSEKALDLFNQTVSIKEIGGLNDFVRSHMLEKADVQAKILALQESYENLTVSHTAIQKAKRQLEGLEPLTKAAKRYAKLEKDLSSLEIFRVATPIFFAREQKALLVETLKQIVEQLARTQSLREKDDQQVANLRADEKRLEIAISQDSGAMRIRELEQAIERAHQTVQAKKQCAQDYNKLAAKLKLAEYDNRESFYAAKTQGETLRQEIADALQQLEQQRDAQKLRQAEFQAQQKELEDELTSLGSRKSQIPMSNLALRDRLANELNLDSYQLPFIGELLQVRSEAKEWEGAIERLLRGFGLCLLVPQVHYRDVNAYVNKTHLQGRVVYYRVTPSEPDPTQRSNDPKRVPSKLNIKQDDETFYQWLRERLAQQYSYVCCESIAQFQRETTAITPTGLIKSGGERHEKDDRSKIGDRSKYILGWDNADKIKALESDLQQVKLGGAQVEQQIRTLERAQKKQRDRASWLQDFARIAEFSDIDWRSAESDRLELTQQKQKLEKASNQLKLLKTQLETAQAELARVEQRREQSIREMQTLEDSQRRNLAAQAQCEKKLLSIEEIDLTAFEQGMAKTLKKYPMTLESIVQDEADLKEVIQAQLTEARSQLSSTQSTLEKAMLRFNNDFPETTLEITASIEYLSEYLALKAQIEKDDLPKHEERFKALMNEKVVIAISMFKTDLERQEEDIRTAIDDLNQSLEQIDYTDSTYIKLCYDQTRSQEIKDFKADLKLCLGDVARQSEADHETRFQNIRTRLIDRFKSGDRWTKLVTDVRNWLDFSVSERYRADEEEKEHHTDSSGKSGGQKVKLAYTILASAIAYQFGLNPSPDQNGDRHKSFRFVVIDEAFSKSDDSNARYAMELFKNLQLQLLVITPQDKIHVIEPYISNLHYVSNNAEGSYSEVASLSIEAYREKREQTVQANRD</sequence>
<reference evidence="3 4" key="2">
    <citation type="submission" date="2018-06" db="EMBL/GenBank/DDBJ databases">
        <title>Metagenomic assembly of (sub)arctic Cyanobacteria and their associated microbiome from non-axenic cultures.</title>
        <authorList>
            <person name="Baurain D."/>
        </authorList>
    </citation>
    <scope>NUCLEOTIDE SEQUENCE [LARGE SCALE GENOMIC DNA]</scope>
    <source>
        <strain evidence="3">ULC129bin1</strain>
    </source>
</reference>
<dbReference type="InterPro" id="IPR027417">
    <property type="entry name" value="P-loop_NTPase"/>
</dbReference>
<accession>A0A2W4UBB9</accession>
<comment type="caution">
    <text evidence="3">The sequence shown here is derived from an EMBL/GenBank/DDBJ whole genome shotgun (WGS) entry which is preliminary data.</text>
</comment>
<dbReference type="Pfam" id="PF13558">
    <property type="entry name" value="SbcC_Walker_B"/>
    <property type="match status" value="1"/>
</dbReference>
<organism evidence="3 4">
    <name type="scientific">Leptolyngbya foveolarum</name>
    <dbReference type="NCBI Taxonomy" id="47253"/>
    <lineage>
        <taxon>Bacteria</taxon>
        <taxon>Bacillati</taxon>
        <taxon>Cyanobacteriota</taxon>
        <taxon>Cyanophyceae</taxon>
        <taxon>Leptolyngbyales</taxon>
        <taxon>Leptolyngbyaceae</taxon>
        <taxon>Leptolyngbya group</taxon>
        <taxon>Leptolyngbya</taxon>
    </lineage>
</organism>
<evidence type="ECO:0000256" key="2">
    <source>
        <dbReference type="SAM" id="MobiDB-lite"/>
    </source>
</evidence>
<reference evidence="4" key="1">
    <citation type="submission" date="2018-04" db="EMBL/GenBank/DDBJ databases">
        <authorList>
            <person name="Cornet L."/>
        </authorList>
    </citation>
    <scope>NUCLEOTIDE SEQUENCE [LARGE SCALE GENOMIC DNA]</scope>
</reference>
<keyword evidence="1" id="KW-0175">Coiled coil</keyword>
<gene>
    <name evidence="3" type="ORF">DCF25_12220</name>
</gene>
<dbReference type="Pfam" id="PF13555">
    <property type="entry name" value="AAA_29"/>
    <property type="match status" value="1"/>
</dbReference>
<feature type="compositionally biased region" description="Polar residues" evidence="2">
    <location>
        <begin position="98"/>
        <end position="110"/>
    </location>
</feature>
<dbReference type="GO" id="GO:0006302">
    <property type="term" value="P:double-strand break repair"/>
    <property type="evidence" value="ECO:0007669"/>
    <property type="project" value="TreeGrafter"/>
</dbReference>
<evidence type="ECO:0000256" key="1">
    <source>
        <dbReference type="SAM" id="Coils"/>
    </source>
</evidence>
<evidence type="ECO:0000313" key="4">
    <source>
        <dbReference type="Proteomes" id="UP000249354"/>
    </source>
</evidence>
<dbReference type="EMBL" id="QBMC01000077">
    <property type="protein sequence ID" value="PZO16617.1"/>
    <property type="molecule type" value="Genomic_DNA"/>
</dbReference>